<dbReference type="RefSeq" id="XP_062795217.1">
    <property type="nucleotide sequence ID" value="XM_062939166.1"/>
</dbReference>
<dbReference type="GeneID" id="87959606"/>
<keyword evidence="2" id="KW-0479">Metal-binding</keyword>
<evidence type="ECO:0000256" key="2">
    <source>
        <dbReference type="ARBA" id="ARBA00022723"/>
    </source>
</evidence>
<dbReference type="SMART" id="SM00906">
    <property type="entry name" value="Fungal_trans"/>
    <property type="match status" value="1"/>
</dbReference>
<evidence type="ECO:0000256" key="3">
    <source>
        <dbReference type="ARBA" id="ARBA00023242"/>
    </source>
</evidence>
<dbReference type="InterPro" id="IPR050613">
    <property type="entry name" value="Sec_Metabolite_Reg"/>
</dbReference>
<dbReference type="PANTHER" id="PTHR31001:SF56">
    <property type="entry name" value="ZN(2)-C6 FUNGAL-TYPE DOMAIN-CONTAINING PROTEIN"/>
    <property type="match status" value="1"/>
</dbReference>
<dbReference type="SUPFAM" id="SSF57701">
    <property type="entry name" value="Zn2/Cys6 DNA-binding domain"/>
    <property type="match status" value="1"/>
</dbReference>
<dbReference type="Pfam" id="PF04082">
    <property type="entry name" value="Fungal_trans"/>
    <property type="match status" value="1"/>
</dbReference>
<organism evidence="6 7">
    <name type="scientific">Kwoniella shivajii</name>
    <dbReference type="NCBI Taxonomy" id="564305"/>
    <lineage>
        <taxon>Eukaryota</taxon>
        <taxon>Fungi</taxon>
        <taxon>Dikarya</taxon>
        <taxon>Basidiomycota</taxon>
        <taxon>Agaricomycotina</taxon>
        <taxon>Tremellomycetes</taxon>
        <taxon>Tremellales</taxon>
        <taxon>Cryptococcaceae</taxon>
        <taxon>Kwoniella</taxon>
    </lineage>
</organism>
<dbReference type="EMBL" id="CP141891">
    <property type="protein sequence ID" value="WRT70478.1"/>
    <property type="molecule type" value="Genomic_DNA"/>
</dbReference>
<feature type="region of interest" description="Disordered" evidence="4">
    <location>
        <begin position="100"/>
        <end position="128"/>
    </location>
</feature>
<feature type="domain" description="Zn(2)-C6 fungal-type" evidence="5">
    <location>
        <begin position="16"/>
        <end position="45"/>
    </location>
</feature>
<accession>A0ABZ1D8R9</accession>
<dbReference type="PANTHER" id="PTHR31001">
    <property type="entry name" value="UNCHARACTERIZED TRANSCRIPTIONAL REGULATORY PROTEIN"/>
    <property type="match status" value="1"/>
</dbReference>
<evidence type="ECO:0000256" key="4">
    <source>
        <dbReference type="SAM" id="MobiDB-lite"/>
    </source>
</evidence>
<dbReference type="Gene3D" id="4.10.240.10">
    <property type="entry name" value="Zn(2)-C6 fungal-type DNA-binding domain"/>
    <property type="match status" value="1"/>
</dbReference>
<evidence type="ECO:0000313" key="6">
    <source>
        <dbReference type="EMBL" id="WRT70478.1"/>
    </source>
</evidence>
<keyword evidence="3" id="KW-0539">Nucleus</keyword>
<dbReference type="InterPro" id="IPR001138">
    <property type="entry name" value="Zn2Cys6_DnaBD"/>
</dbReference>
<dbReference type="InterPro" id="IPR007219">
    <property type="entry name" value="XnlR_reg_dom"/>
</dbReference>
<proteinExistence type="predicted"/>
<dbReference type="Pfam" id="PF00172">
    <property type="entry name" value="Zn_clus"/>
    <property type="match status" value="1"/>
</dbReference>
<evidence type="ECO:0000256" key="1">
    <source>
        <dbReference type="ARBA" id="ARBA00004123"/>
    </source>
</evidence>
<dbReference type="CDD" id="cd12148">
    <property type="entry name" value="fungal_TF_MHR"/>
    <property type="match status" value="1"/>
</dbReference>
<evidence type="ECO:0000313" key="7">
    <source>
        <dbReference type="Proteomes" id="UP001329825"/>
    </source>
</evidence>
<keyword evidence="7" id="KW-1185">Reference proteome</keyword>
<dbReference type="PROSITE" id="PS50048">
    <property type="entry name" value="ZN2_CY6_FUNGAL_2"/>
    <property type="match status" value="1"/>
</dbReference>
<dbReference type="SMART" id="SM00066">
    <property type="entry name" value="GAL4"/>
    <property type="match status" value="1"/>
</dbReference>
<comment type="subcellular location">
    <subcellularLocation>
        <location evidence="1">Nucleus</location>
    </subcellularLocation>
</comment>
<evidence type="ECO:0000259" key="5">
    <source>
        <dbReference type="PROSITE" id="PS50048"/>
    </source>
</evidence>
<dbReference type="CDD" id="cd00067">
    <property type="entry name" value="GAL4"/>
    <property type="match status" value="1"/>
</dbReference>
<feature type="compositionally biased region" description="Polar residues" evidence="4">
    <location>
        <begin position="109"/>
        <end position="128"/>
    </location>
</feature>
<name>A0ABZ1D8R9_9TREE</name>
<protein>
    <recommendedName>
        <fullName evidence="5">Zn(2)-C6 fungal-type domain-containing protein</fullName>
    </recommendedName>
</protein>
<dbReference type="InterPro" id="IPR036864">
    <property type="entry name" value="Zn2-C6_fun-type_DNA-bd_sf"/>
</dbReference>
<dbReference type="PROSITE" id="PS00463">
    <property type="entry name" value="ZN2_CY6_FUNGAL_1"/>
    <property type="match status" value="1"/>
</dbReference>
<gene>
    <name evidence="6" type="ORF">IL334_007476</name>
</gene>
<reference evidence="6 7" key="1">
    <citation type="submission" date="2024-01" db="EMBL/GenBank/DDBJ databases">
        <title>Comparative genomics of Cryptococcus and Kwoniella reveals pathogenesis evolution and contrasting modes of karyotype evolution via chromosome fusion or intercentromeric recombination.</title>
        <authorList>
            <person name="Coelho M.A."/>
            <person name="David-Palma M."/>
            <person name="Shea T."/>
            <person name="Bowers K."/>
            <person name="McGinley-Smith S."/>
            <person name="Mohammad A.W."/>
            <person name="Gnirke A."/>
            <person name="Yurkov A.M."/>
            <person name="Nowrousian M."/>
            <person name="Sun S."/>
            <person name="Cuomo C.A."/>
            <person name="Heitman J."/>
        </authorList>
    </citation>
    <scope>NUCLEOTIDE SEQUENCE [LARGE SCALE GENOMIC DNA]</scope>
    <source>
        <strain evidence="6">CBS 11374</strain>
    </source>
</reference>
<dbReference type="Proteomes" id="UP001329825">
    <property type="component" value="Chromosome 11"/>
</dbReference>
<sequence>MPAVEKPVAKRKKPLSCAECRRLKLKCELVFPCAHCVKRGLASICPEGELVNGSRRTKILASTEDLHKRIAALEEALKVATSSRHPLLEDSLYANRKEIKSRSPPLQTPNPGTSSPPDSLPSVSHLTLNENDPHRSRYYGAAGSVYLSKHVKQEPPETSPVGSSNQYDLASSLDYSDFFPPYTGLRPDIKDIIANYLPPPEVTISLADTYYRTYGWVTNIVQRDIWDHNLFPYLYQDPALVRPQHLALSLLVLSVGALMDLSRPPHNDLARNCFNGARACLSLDPSHSMTFCQCIYLYGTYIMNGGTQTTGGDAFWPLLRMAMGICESIGLHRDGSLWNLDGVMERRIVFWEIHGLDVLQSVSLGRGQCISDWNIDVQIPFANDDTGYHYRSYILTKIWSQINEKQVRIKPWIYSEVHEIDRQISAFQDDLPYHLSPVVPPSPDDLTDPIKHKEAYQRNMLLLYINEARLTLHRGWCIRALRESPIEPLSSPLKQSYLTCLEACRAIISLVRNMVVLQGQLIHRRWHFFFHLFGACVCLAAAVIRAPASSLARTILAELESGVALFKMTDREELVTVDRLRDKAVRALHNAGRLPDDQDHEGEGETEDLDLLGAGVTITRTGTTTTTTTMPNVSRSGFKSDLFTQPLHLPLVDQIDTNTADFSNQEFTDVMSNIVDEQNLNSVNWEWNDFDMDAFLHEIGVL</sequence>